<name>A0A511JI44_9CELL</name>
<reference evidence="3 4" key="1">
    <citation type="submission" date="2019-07" db="EMBL/GenBank/DDBJ databases">
        <title>Whole genome shotgun sequence of Cellulomonas terrae NBRC 100819.</title>
        <authorList>
            <person name="Hosoyama A."/>
            <person name="Uohara A."/>
            <person name="Ohji S."/>
            <person name="Ichikawa N."/>
        </authorList>
    </citation>
    <scope>NUCLEOTIDE SEQUENCE [LARGE SCALE GENOMIC DNA]</scope>
    <source>
        <strain evidence="3 4">NBRC 100819</strain>
    </source>
</reference>
<feature type="transmembrane region" description="Helical" evidence="2">
    <location>
        <begin position="280"/>
        <end position="301"/>
    </location>
</feature>
<organism evidence="3 4">
    <name type="scientific">Cellulomonas terrae</name>
    <dbReference type="NCBI Taxonomy" id="311234"/>
    <lineage>
        <taxon>Bacteria</taxon>
        <taxon>Bacillati</taxon>
        <taxon>Actinomycetota</taxon>
        <taxon>Actinomycetes</taxon>
        <taxon>Micrococcales</taxon>
        <taxon>Cellulomonadaceae</taxon>
        <taxon>Cellulomonas</taxon>
    </lineage>
</organism>
<dbReference type="AlphaFoldDB" id="A0A511JI44"/>
<feature type="transmembrane region" description="Helical" evidence="2">
    <location>
        <begin position="422"/>
        <end position="439"/>
    </location>
</feature>
<feature type="transmembrane region" description="Helical" evidence="2">
    <location>
        <begin position="45"/>
        <end position="78"/>
    </location>
</feature>
<feature type="transmembrane region" description="Helical" evidence="2">
    <location>
        <begin position="517"/>
        <end position="535"/>
    </location>
</feature>
<feature type="region of interest" description="Disordered" evidence="1">
    <location>
        <begin position="1"/>
        <end position="30"/>
    </location>
</feature>
<feature type="transmembrane region" description="Helical" evidence="2">
    <location>
        <begin position="146"/>
        <end position="169"/>
    </location>
</feature>
<sequence length="674" mass="69229">MPPTDTTGRANTMTASPTRTPETAATPHADGAGAVPGARGWLRPVLVGGALAVVVVLGRVAGVLDGPVGLVVATAIVLAVPTSRLLSRRIVLAVPIIFGWFPLVAWLHLPVGSLGAVTIALAVVAGALGAWVARARGRLGLVVPRLALVDGVPLVALLLAAYMLAPWLLAPSGGSAVSMLASGWDNVAHFNMAEMIRQHGTVVAQTAQPADGTWAYAHYPQGYHAMTSAVMELLGPVQVGGPALEAVLYVHALGLVFVTGIVALAAGIAALPPLRRHPGVALLGTGLVGAVFLLGPSGYVIVDGFPNFLYACVLLCLVPLLVVATPRWTGIVVLLALSGALVGIAHSWALLLTMAAPMAVVILLPLRRRLPSSWRHRAAIIAIAVASVVGVVLAVLTIEIQSIAAIMLIGGGISPRGPAEKFVIAAWLGAALVALALVVPRPRGGHVLRALGVAVGPLTGIAFTVWIIAVQAGHEGAGYYLHKYVIALELLMATVAVVAGSLALAHLHRRRRLGVPVGVALAATAGVFVLGLFGAPTTPLATSTGLTLATGGVARETLVTRSTAPAPGVSDLLAAAQLTREVAGRSVYVPLGAVFAHPGSIGQWNAALAGRWVDEVNAPIGTMLRFDVASCDDPHWIYGIVASEPDLTVIVPPACLDAARAEVDDRDRGRIRTW</sequence>
<comment type="caution">
    <text evidence="3">The sequence shown here is derived from an EMBL/GenBank/DDBJ whole genome shotgun (WGS) entry which is preliminary data.</text>
</comment>
<dbReference type="InterPro" id="IPR046671">
    <property type="entry name" value="DUF6541"/>
</dbReference>
<feature type="transmembrane region" description="Helical" evidence="2">
    <location>
        <begin position="484"/>
        <end position="505"/>
    </location>
</feature>
<keyword evidence="2" id="KW-0472">Membrane</keyword>
<proteinExistence type="predicted"/>
<gene>
    <name evidence="3" type="ORF">CTE05_12140</name>
</gene>
<feature type="transmembrane region" description="Helical" evidence="2">
    <location>
        <begin position="307"/>
        <end position="323"/>
    </location>
</feature>
<feature type="transmembrane region" description="Helical" evidence="2">
    <location>
        <begin position="378"/>
        <end position="410"/>
    </location>
</feature>
<accession>A0A511JI44</accession>
<feature type="transmembrane region" description="Helical" evidence="2">
    <location>
        <begin position="350"/>
        <end position="366"/>
    </location>
</feature>
<feature type="transmembrane region" description="Helical" evidence="2">
    <location>
        <begin position="90"/>
        <end position="109"/>
    </location>
</feature>
<keyword evidence="2" id="KW-1133">Transmembrane helix</keyword>
<dbReference type="Proteomes" id="UP000321049">
    <property type="component" value="Unassembled WGS sequence"/>
</dbReference>
<dbReference type="EMBL" id="BJWH01000004">
    <property type="protein sequence ID" value="GEL97667.1"/>
    <property type="molecule type" value="Genomic_DNA"/>
</dbReference>
<feature type="transmembrane region" description="Helical" evidence="2">
    <location>
        <begin position="451"/>
        <end position="472"/>
    </location>
</feature>
<protein>
    <recommendedName>
        <fullName evidence="5">Glycosyltransferase RgtA/B/C/D-like domain-containing protein</fullName>
    </recommendedName>
</protein>
<feature type="transmembrane region" description="Helical" evidence="2">
    <location>
        <begin position="115"/>
        <end position="134"/>
    </location>
</feature>
<feature type="compositionally biased region" description="Polar residues" evidence="1">
    <location>
        <begin position="1"/>
        <end position="23"/>
    </location>
</feature>
<evidence type="ECO:0008006" key="5">
    <source>
        <dbReference type="Google" id="ProtNLM"/>
    </source>
</evidence>
<evidence type="ECO:0000256" key="2">
    <source>
        <dbReference type="SAM" id="Phobius"/>
    </source>
</evidence>
<dbReference type="Pfam" id="PF20176">
    <property type="entry name" value="DUF6541"/>
    <property type="match status" value="1"/>
</dbReference>
<feature type="transmembrane region" description="Helical" evidence="2">
    <location>
        <begin position="246"/>
        <end position="268"/>
    </location>
</feature>
<evidence type="ECO:0000256" key="1">
    <source>
        <dbReference type="SAM" id="MobiDB-lite"/>
    </source>
</evidence>
<evidence type="ECO:0000313" key="3">
    <source>
        <dbReference type="EMBL" id="GEL97667.1"/>
    </source>
</evidence>
<keyword evidence="2" id="KW-0812">Transmembrane</keyword>
<keyword evidence="4" id="KW-1185">Reference proteome</keyword>
<evidence type="ECO:0000313" key="4">
    <source>
        <dbReference type="Proteomes" id="UP000321049"/>
    </source>
</evidence>